<sequence>MIGIVLYFTLFKKTGPQELSINELVSRIQLSANDDSDKIYFESIVFNPFKNEITTLYVKDTTRVSYITYGKLVEVKEYLSEPNKAILDALKSGSNSGYLTSVSAPEQSIFVSILISLIPTILIVIVLW</sequence>
<accession>A0A3B0PL03</accession>
<feature type="non-terminal residue" evidence="2">
    <location>
        <position position="128"/>
    </location>
</feature>
<keyword evidence="1" id="KW-0812">Transmembrane</keyword>
<evidence type="ECO:0000256" key="1">
    <source>
        <dbReference type="SAM" id="Phobius"/>
    </source>
</evidence>
<dbReference type="EMBL" id="LS991951">
    <property type="protein sequence ID" value="SYV97968.1"/>
    <property type="molecule type" value="Genomic_DNA"/>
</dbReference>
<evidence type="ECO:0000313" key="3">
    <source>
        <dbReference type="Proteomes" id="UP000257559"/>
    </source>
</evidence>
<organism evidence="2 3">
    <name type="scientific">Mycoplasmopsis edwardii</name>
    <dbReference type="NCBI Taxonomy" id="53558"/>
    <lineage>
        <taxon>Bacteria</taxon>
        <taxon>Bacillati</taxon>
        <taxon>Mycoplasmatota</taxon>
        <taxon>Mycoplasmoidales</taxon>
        <taxon>Metamycoplasmataceae</taxon>
        <taxon>Mycoplasmopsis</taxon>
    </lineage>
</organism>
<feature type="transmembrane region" description="Helical" evidence="1">
    <location>
        <begin position="109"/>
        <end position="127"/>
    </location>
</feature>
<keyword evidence="3" id="KW-1185">Reference proteome</keyword>
<proteinExistence type="predicted"/>
<keyword evidence="1" id="KW-0472">Membrane</keyword>
<dbReference type="Proteomes" id="UP000257559">
    <property type="component" value="Chromosome"/>
</dbReference>
<dbReference type="KEGG" id="medw:NCTC10132_01340"/>
<evidence type="ECO:0000313" key="2">
    <source>
        <dbReference type="EMBL" id="SYV97968.1"/>
    </source>
</evidence>
<name>A0A3B0PL03_9BACT</name>
<reference evidence="3" key="1">
    <citation type="submission" date="2018-06" db="EMBL/GenBank/DDBJ databases">
        <authorList>
            <consortium name="Pathogen Informatics"/>
        </authorList>
    </citation>
    <scope>NUCLEOTIDE SEQUENCE [LARGE SCALE GENOMIC DNA]</scope>
    <source>
        <strain evidence="3">NCTC10132</strain>
    </source>
</reference>
<keyword evidence="1" id="KW-1133">Transmembrane helix</keyword>
<dbReference type="AlphaFoldDB" id="A0A3B0PL03"/>
<protein>
    <submittedName>
        <fullName evidence="2">Uncharacterized protein</fullName>
    </submittedName>
</protein>
<gene>
    <name evidence="2" type="ORF">NCTC10132_01340</name>
</gene>